<accession>A0ACB9YVB4</accession>
<dbReference type="EMBL" id="MU393509">
    <property type="protein sequence ID" value="KAI4863177.1"/>
    <property type="molecule type" value="Genomic_DNA"/>
</dbReference>
<gene>
    <name evidence="1" type="ORF">F4820DRAFT_427832</name>
</gene>
<dbReference type="Proteomes" id="UP001497700">
    <property type="component" value="Unassembled WGS sequence"/>
</dbReference>
<sequence>MLFFFALGIRSGGTLHYNILFVLRHWFWVLVSGLESRNWCVCLDLNYNNLTVEYRGRKHCIEKKCINILPIRLL</sequence>
<evidence type="ECO:0000313" key="1">
    <source>
        <dbReference type="EMBL" id="KAI4863177.1"/>
    </source>
</evidence>
<reference evidence="1 2" key="1">
    <citation type="journal article" date="2022" name="New Phytol.">
        <title>Ecological generalism drives hyperdiversity of secondary metabolite gene clusters in xylarialean endophytes.</title>
        <authorList>
            <person name="Franco M.E.E."/>
            <person name="Wisecaver J.H."/>
            <person name="Arnold A.E."/>
            <person name="Ju Y.M."/>
            <person name="Slot J.C."/>
            <person name="Ahrendt S."/>
            <person name="Moore L.P."/>
            <person name="Eastman K.E."/>
            <person name="Scott K."/>
            <person name="Konkel Z."/>
            <person name="Mondo S.J."/>
            <person name="Kuo A."/>
            <person name="Hayes R.D."/>
            <person name="Haridas S."/>
            <person name="Andreopoulos B."/>
            <person name="Riley R."/>
            <person name="LaButti K."/>
            <person name="Pangilinan J."/>
            <person name="Lipzen A."/>
            <person name="Amirebrahimi M."/>
            <person name="Yan J."/>
            <person name="Adam C."/>
            <person name="Keymanesh K."/>
            <person name="Ng V."/>
            <person name="Louie K."/>
            <person name="Northen T."/>
            <person name="Drula E."/>
            <person name="Henrissat B."/>
            <person name="Hsieh H.M."/>
            <person name="Youens-Clark K."/>
            <person name="Lutzoni F."/>
            <person name="Miadlikowska J."/>
            <person name="Eastwood D.C."/>
            <person name="Hamelin R.C."/>
            <person name="Grigoriev I.V."/>
            <person name="U'Ren J.M."/>
        </authorList>
    </citation>
    <scope>NUCLEOTIDE SEQUENCE [LARGE SCALE GENOMIC DNA]</scope>
    <source>
        <strain evidence="1 2">CBS 119005</strain>
    </source>
</reference>
<organism evidence="1 2">
    <name type="scientific">Hypoxylon rubiginosum</name>
    <dbReference type="NCBI Taxonomy" id="110542"/>
    <lineage>
        <taxon>Eukaryota</taxon>
        <taxon>Fungi</taxon>
        <taxon>Dikarya</taxon>
        <taxon>Ascomycota</taxon>
        <taxon>Pezizomycotina</taxon>
        <taxon>Sordariomycetes</taxon>
        <taxon>Xylariomycetidae</taxon>
        <taxon>Xylariales</taxon>
        <taxon>Hypoxylaceae</taxon>
        <taxon>Hypoxylon</taxon>
    </lineage>
</organism>
<protein>
    <submittedName>
        <fullName evidence="1">Uncharacterized protein</fullName>
    </submittedName>
</protein>
<comment type="caution">
    <text evidence="1">The sequence shown here is derived from an EMBL/GenBank/DDBJ whole genome shotgun (WGS) entry which is preliminary data.</text>
</comment>
<proteinExistence type="predicted"/>
<name>A0ACB9YVB4_9PEZI</name>
<keyword evidence="2" id="KW-1185">Reference proteome</keyword>
<evidence type="ECO:0000313" key="2">
    <source>
        <dbReference type="Proteomes" id="UP001497700"/>
    </source>
</evidence>